<evidence type="ECO:0000313" key="1">
    <source>
        <dbReference type="EMBL" id="AVE21710.1"/>
    </source>
</evidence>
<sequence>MKFKPFPHRLRRLDFNQRKASLFERKQQREANALPLFAEMIRAELKWTHRSRQFFSEFKLRRLLPLQLVGAAP</sequence>
<reference evidence="1" key="1">
    <citation type="submission" date="2017-06" db="EMBL/GenBank/DDBJ databases">
        <title>Complete sequence of pA681-IMP from clinical Pseudomonas aeruginosa.</title>
        <authorList>
            <person name="Yuan M."/>
            <person name="Feng J.2nd."/>
            <person name="Zhan Z.3rd."/>
            <person name="Jiang X.4th."/>
            <person name="Zhang D.5th."/>
            <person name="Chen X.6th."/>
            <person name="Zhao X."/>
            <person name="Che J."/>
            <person name="Lu J."/>
            <person name="Xu J."/>
            <person name="Li J."/>
            <person name="Zhou D."/>
        </authorList>
    </citation>
    <scope>NUCLEOTIDE SEQUENCE</scope>
    <source>
        <plasmid evidence="1">pA681-IMP</plasmid>
    </source>
</reference>
<accession>A0A2L1KH97</accession>
<dbReference type="EMBL" id="MF344570">
    <property type="protein sequence ID" value="AVE21710.1"/>
    <property type="molecule type" value="Genomic_DNA"/>
</dbReference>
<protein>
    <submittedName>
        <fullName evidence="1">Uncharacterized protein</fullName>
    </submittedName>
</protein>
<geneLocation type="plasmid" evidence="1">
    <name>pA681-IMP</name>
</geneLocation>
<keyword evidence="1" id="KW-0614">Plasmid</keyword>
<organism evidence="1">
    <name type="scientific">Pseudomonas aeruginosa</name>
    <dbReference type="NCBI Taxonomy" id="287"/>
    <lineage>
        <taxon>Bacteria</taxon>
        <taxon>Pseudomonadati</taxon>
        <taxon>Pseudomonadota</taxon>
        <taxon>Gammaproteobacteria</taxon>
        <taxon>Pseudomonadales</taxon>
        <taxon>Pseudomonadaceae</taxon>
        <taxon>Pseudomonas</taxon>
    </lineage>
</organism>
<proteinExistence type="predicted"/>
<name>A0A2L1KH97_PSEAI</name>
<dbReference type="AlphaFoldDB" id="A0A2L1KH97"/>
<dbReference type="RefSeq" id="WP_181377796.1">
    <property type="nucleotide sequence ID" value="NZ_MF344570.1"/>
</dbReference>